<name>A0A1L7XMS9_9HELO</name>
<dbReference type="Proteomes" id="UP000184330">
    <property type="component" value="Unassembled WGS sequence"/>
</dbReference>
<reference evidence="3 4" key="1">
    <citation type="submission" date="2016-03" db="EMBL/GenBank/DDBJ databases">
        <authorList>
            <person name="Ploux O."/>
        </authorList>
    </citation>
    <scope>NUCLEOTIDE SEQUENCE [LARGE SCALE GENOMIC DNA]</scope>
    <source>
        <strain evidence="3 4">UAMH 11012</strain>
    </source>
</reference>
<dbReference type="OrthoDB" id="3546297at2759"/>
<feature type="transmembrane region" description="Helical" evidence="1">
    <location>
        <begin position="228"/>
        <end position="247"/>
    </location>
</feature>
<accession>A0A1L7XMS9</accession>
<sequence length="309" mass="34548">MVREGSGYSAGLEEIIRNQQHHRLTRPNQPHTIVEEDEDEHPIANVDEFSRRVVTEGMRDLFIALPNEAGRRIVDCEVNLATLQRMNIHAIQRDLVRLTSKIVLSGRMEVHPQRDETVSQALQVRKLMKEYCTAWRDWDLILKSASVAENDQFRITTHTALSACLIEEAGMLTKEMIFRAQEHLPVEERLSLRLLEPLDRNSTTSRLPGEPRHAALKDDKIQEATQRFFWGIGGGLALIGPMLLMVLHKTLLTTLLTSSLAVILFAFVVAMISSGLIPGTKTIDLGPRDVLAATATYAAVLVVFVGVSS</sequence>
<evidence type="ECO:0000256" key="1">
    <source>
        <dbReference type="SAM" id="Phobius"/>
    </source>
</evidence>
<dbReference type="EMBL" id="FJOG01000036">
    <property type="protein sequence ID" value="CZR66333.1"/>
    <property type="molecule type" value="Genomic_DNA"/>
</dbReference>
<feature type="transmembrane region" description="Helical" evidence="1">
    <location>
        <begin position="259"/>
        <end position="278"/>
    </location>
</feature>
<keyword evidence="4" id="KW-1185">Reference proteome</keyword>
<dbReference type="AlphaFoldDB" id="A0A1L7XMS9"/>
<keyword evidence="1" id="KW-0812">Transmembrane</keyword>
<keyword evidence="1" id="KW-0472">Membrane</keyword>
<gene>
    <name evidence="3" type="ORF">PAC_16234</name>
</gene>
<dbReference type="STRING" id="576137.A0A1L7XMS9"/>
<evidence type="ECO:0000313" key="4">
    <source>
        <dbReference type="Proteomes" id="UP000184330"/>
    </source>
</evidence>
<protein>
    <recommendedName>
        <fullName evidence="2">DUF6594 domain-containing protein</fullName>
    </recommendedName>
</protein>
<proteinExistence type="predicted"/>
<dbReference type="Pfam" id="PF20237">
    <property type="entry name" value="DUF6594"/>
    <property type="match status" value="1"/>
</dbReference>
<evidence type="ECO:0000259" key="2">
    <source>
        <dbReference type="Pfam" id="PF20237"/>
    </source>
</evidence>
<dbReference type="InterPro" id="IPR046529">
    <property type="entry name" value="DUF6594"/>
</dbReference>
<keyword evidence="1" id="KW-1133">Transmembrane helix</keyword>
<organism evidence="3 4">
    <name type="scientific">Phialocephala subalpina</name>
    <dbReference type="NCBI Taxonomy" id="576137"/>
    <lineage>
        <taxon>Eukaryota</taxon>
        <taxon>Fungi</taxon>
        <taxon>Dikarya</taxon>
        <taxon>Ascomycota</taxon>
        <taxon>Pezizomycotina</taxon>
        <taxon>Leotiomycetes</taxon>
        <taxon>Helotiales</taxon>
        <taxon>Mollisiaceae</taxon>
        <taxon>Phialocephala</taxon>
        <taxon>Phialocephala fortinii species complex</taxon>
    </lineage>
</organism>
<feature type="transmembrane region" description="Helical" evidence="1">
    <location>
        <begin position="290"/>
        <end position="307"/>
    </location>
</feature>
<evidence type="ECO:0000313" key="3">
    <source>
        <dbReference type="EMBL" id="CZR66333.1"/>
    </source>
</evidence>
<feature type="domain" description="DUF6594" evidence="2">
    <location>
        <begin position="82"/>
        <end position="302"/>
    </location>
</feature>